<accession>A0A1H0EQW2</accession>
<dbReference type="PROSITE" id="PS50925">
    <property type="entry name" value="BLUF"/>
    <property type="match status" value="1"/>
</dbReference>
<dbReference type="AlphaFoldDB" id="A0A1H0EQW2"/>
<keyword evidence="3" id="KW-1185">Reference proteome</keyword>
<dbReference type="STRING" id="1166073.SAMN05192530_102172"/>
<evidence type="ECO:0000313" key="3">
    <source>
        <dbReference type="Proteomes" id="UP000198793"/>
    </source>
</evidence>
<dbReference type="Gene3D" id="3.30.70.100">
    <property type="match status" value="1"/>
</dbReference>
<dbReference type="InterPro" id="IPR036046">
    <property type="entry name" value="Acylphosphatase-like_dom_sf"/>
</dbReference>
<evidence type="ECO:0000313" key="2">
    <source>
        <dbReference type="EMBL" id="SDN84683.1"/>
    </source>
</evidence>
<gene>
    <name evidence="2" type="ORF">SAMN05192530_102172</name>
</gene>
<evidence type="ECO:0000259" key="1">
    <source>
        <dbReference type="PROSITE" id="PS50925"/>
    </source>
</evidence>
<dbReference type="Proteomes" id="UP000198793">
    <property type="component" value="Unassembled WGS sequence"/>
</dbReference>
<dbReference type="SUPFAM" id="SSF54975">
    <property type="entry name" value="Acylphosphatase/BLUF domain-like"/>
    <property type="match status" value="1"/>
</dbReference>
<protein>
    <submittedName>
        <fullName evidence="2">Sensors of blue-light using FAD</fullName>
    </submittedName>
</protein>
<dbReference type="RefSeq" id="WP_170842485.1">
    <property type="nucleotide sequence ID" value="NZ_FNIT01000002.1"/>
</dbReference>
<reference evidence="2 3" key="1">
    <citation type="submission" date="2016-10" db="EMBL/GenBank/DDBJ databases">
        <authorList>
            <person name="de Groot N.N."/>
        </authorList>
    </citation>
    <scope>NUCLEOTIDE SEQUENCE [LARGE SCALE GENOMIC DNA]</scope>
    <source>
        <strain evidence="3">L7-484,KACC 16230,DSM 25025</strain>
    </source>
</reference>
<dbReference type="GO" id="GO:0071949">
    <property type="term" value="F:FAD binding"/>
    <property type="evidence" value="ECO:0007669"/>
    <property type="project" value="InterPro"/>
</dbReference>
<name>A0A1H0EQW2_9HYPH</name>
<dbReference type="InterPro" id="IPR007024">
    <property type="entry name" value="BLUF_domain"/>
</dbReference>
<dbReference type="GO" id="GO:0009882">
    <property type="term" value="F:blue light photoreceptor activity"/>
    <property type="evidence" value="ECO:0007669"/>
    <property type="project" value="InterPro"/>
</dbReference>
<dbReference type="Pfam" id="PF04940">
    <property type="entry name" value="BLUF"/>
    <property type="match status" value="1"/>
</dbReference>
<organism evidence="2 3">
    <name type="scientific">Aureimonas jatrophae</name>
    <dbReference type="NCBI Taxonomy" id="1166073"/>
    <lineage>
        <taxon>Bacteria</taxon>
        <taxon>Pseudomonadati</taxon>
        <taxon>Pseudomonadota</taxon>
        <taxon>Alphaproteobacteria</taxon>
        <taxon>Hyphomicrobiales</taxon>
        <taxon>Aurantimonadaceae</taxon>
        <taxon>Aureimonas</taxon>
    </lineage>
</organism>
<sequence>MTLLHLSYVSRLAPETSMADLLDQIGHFRAKNLAAGVSGCIAFEGDRIMQILEGPEAAVNELFRIICNDPRHVEVIELERKPIEAVSFRDWGMVRRPIADVVFLSQLT</sequence>
<dbReference type="EMBL" id="FNIT01000002">
    <property type="protein sequence ID" value="SDN84683.1"/>
    <property type="molecule type" value="Genomic_DNA"/>
</dbReference>
<dbReference type="SMART" id="SM01034">
    <property type="entry name" value="BLUF"/>
    <property type="match status" value="1"/>
</dbReference>
<feature type="domain" description="BLUF" evidence="1">
    <location>
        <begin position="3"/>
        <end position="94"/>
    </location>
</feature>
<proteinExistence type="predicted"/>